<accession>A0A1M6MCT1</accession>
<dbReference type="InterPro" id="IPR050662">
    <property type="entry name" value="Sec-metab_biosynth-thioest"/>
</dbReference>
<dbReference type="AlphaFoldDB" id="A0A1M6MCT1"/>
<gene>
    <name evidence="2" type="ORF">SAMN05443507_10414</name>
</gene>
<dbReference type="Gene3D" id="1.10.10.10">
    <property type="entry name" value="Winged helix-like DNA-binding domain superfamily/Winged helix DNA-binding domain"/>
    <property type="match status" value="1"/>
</dbReference>
<reference evidence="3" key="1">
    <citation type="submission" date="2016-11" db="EMBL/GenBank/DDBJ databases">
        <authorList>
            <person name="Varghese N."/>
            <person name="Submissions S."/>
        </authorList>
    </citation>
    <scope>NUCLEOTIDE SEQUENCE [LARGE SCALE GENOMIC DNA]</scope>
    <source>
        <strain evidence="3">USBA-503</strain>
    </source>
</reference>
<name>A0A1M6MCT1_9BACL</name>
<feature type="domain" description="Metallo-beta-lactamase" evidence="1">
    <location>
        <begin position="54"/>
        <end position="221"/>
    </location>
</feature>
<dbReference type="STRING" id="1830138.SAMN05443507_10414"/>
<dbReference type="SUPFAM" id="SSF56281">
    <property type="entry name" value="Metallo-hydrolase/oxidoreductase"/>
    <property type="match status" value="1"/>
</dbReference>
<dbReference type="EMBL" id="FRAF01000004">
    <property type="protein sequence ID" value="SHJ81318.1"/>
    <property type="molecule type" value="Genomic_DNA"/>
</dbReference>
<evidence type="ECO:0000259" key="1">
    <source>
        <dbReference type="SMART" id="SM00849"/>
    </source>
</evidence>
<dbReference type="InterPro" id="IPR036388">
    <property type="entry name" value="WH-like_DNA-bd_sf"/>
</dbReference>
<dbReference type="Pfam" id="PF00753">
    <property type="entry name" value="Lactamase_B"/>
    <property type="match status" value="1"/>
</dbReference>
<proteinExistence type="predicted"/>
<protein>
    <submittedName>
        <fullName evidence="2">Glyoxylase, beta-lactamase superfamily II</fullName>
    </submittedName>
</protein>
<keyword evidence="3" id="KW-1185">Reference proteome</keyword>
<dbReference type="Proteomes" id="UP000184016">
    <property type="component" value="Unassembled WGS sequence"/>
</dbReference>
<sequence>MYAKSRQTRGHDDQCKIAKCKWGARLQNLLPWQQISQHVWQIDVPTNTLPPESSTNLYLIADAGYGLLVDPGSNRPEVGQTIQAIADQLRIELWIGVMATHYHHDHTDGLGLLSKRLNCPAYLHKLEIDKYCAEHSGEMRPLELPDKFQWASIEVSIQHSPGHTHGHVYVQINPDNVICVGDHLSATGTVWVGPPDGHMDDFYESLEWLIQAEGRLALPGHGHPISHPQLAAQTMLDRRLQREQDILKLLVSGEKSLDDLQMALYPNLPTAAKIFAKRTLLAHLVRLESTGEVKRSFCPKNKSTLFFRTGNY</sequence>
<dbReference type="PANTHER" id="PTHR23131">
    <property type="entry name" value="ENDORIBONUCLEASE LACTB2"/>
    <property type="match status" value="1"/>
</dbReference>
<dbReference type="Gene3D" id="3.60.15.10">
    <property type="entry name" value="Ribonuclease Z/Hydroxyacylglutathione hydrolase-like"/>
    <property type="match status" value="1"/>
</dbReference>
<evidence type="ECO:0000313" key="2">
    <source>
        <dbReference type="EMBL" id="SHJ81318.1"/>
    </source>
</evidence>
<evidence type="ECO:0000313" key="3">
    <source>
        <dbReference type="Proteomes" id="UP000184016"/>
    </source>
</evidence>
<dbReference type="SMART" id="SM00849">
    <property type="entry name" value="Lactamase_B"/>
    <property type="match status" value="1"/>
</dbReference>
<dbReference type="InterPro" id="IPR001279">
    <property type="entry name" value="Metallo-B-lactamas"/>
</dbReference>
<dbReference type="InterPro" id="IPR036866">
    <property type="entry name" value="RibonucZ/Hydroxyglut_hydro"/>
</dbReference>
<organism evidence="2 3">
    <name type="scientific">Alicyclobacillus tolerans</name>
    <dbReference type="NCBI Taxonomy" id="90970"/>
    <lineage>
        <taxon>Bacteria</taxon>
        <taxon>Bacillati</taxon>
        <taxon>Bacillota</taxon>
        <taxon>Bacilli</taxon>
        <taxon>Bacillales</taxon>
        <taxon>Alicyclobacillaceae</taxon>
        <taxon>Alicyclobacillus</taxon>
    </lineage>
</organism>